<gene>
    <name evidence="3" type="ORF">LZ518_12080</name>
</gene>
<accession>A0ABT0SBS4</accession>
<evidence type="ECO:0000313" key="4">
    <source>
        <dbReference type="Proteomes" id="UP001165383"/>
    </source>
</evidence>
<dbReference type="InterPro" id="IPR000326">
    <property type="entry name" value="PAP2/HPO"/>
</dbReference>
<feature type="domain" description="Phosphatidic acid phosphatase type 2/haloperoxidase" evidence="2">
    <location>
        <begin position="53"/>
        <end position="151"/>
    </location>
</feature>
<protein>
    <submittedName>
        <fullName evidence="3">Phosphatase PAP2 family protein</fullName>
    </submittedName>
</protein>
<dbReference type="Proteomes" id="UP001165383">
    <property type="component" value="Unassembled WGS sequence"/>
</dbReference>
<reference evidence="3" key="1">
    <citation type="submission" date="2022-05" db="EMBL/GenBank/DDBJ databases">
        <authorList>
            <person name="Jo J.-H."/>
            <person name="Im W.-T."/>
        </authorList>
    </citation>
    <scope>NUCLEOTIDE SEQUENCE</scope>
    <source>
        <strain evidence="3">RB56-2</strain>
    </source>
</reference>
<dbReference type="SUPFAM" id="SSF48317">
    <property type="entry name" value="Acid phosphatase/Vanadium-dependent haloperoxidase"/>
    <property type="match status" value="1"/>
</dbReference>
<feature type="chain" id="PRO_5046427889" evidence="1">
    <location>
        <begin position="21"/>
        <end position="177"/>
    </location>
</feature>
<dbReference type="EMBL" id="JAMGBB010000001">
    <property type="protein sequence ID" value="MCL6741865.1"/>
    <property type="molecule type" value="Genomic_DNA"/>
</dbReference>
<feature type="signal peptide" evidence="1">
    <location>
        <begin position="1"/>
        <end position="20"/>
    </location>
</feature>
<keyword evidence="1" id="KW-0732">Signal</keyword>
<evidence type="ECO:0000313" key="3">
    <source>
        <dbReference type="EMBL" id="MCL6741865.1"/>
    </source>
</evidence>
<dbReference type="PANTHER" id="PTHR14969">
    <property type="entry name" value="SPHINGOSINE-1-PHOSPHATE PHOSPHOHYDROLASE"/>
    <property type="match status" value="1"/>
</dbReference>
<sequence>MSRLVISIGAALLLASPAQASDKGWGTASDIGRDALVLTALGLPTVQGDWQGTKQAAFSLGASYAVTFSLKHIVHEERPDESDDKSFPSGHTSSSFAAAATLQKRYGWEIGLPAHAVAAFVGVARVKADKHFVHDVIVGAAIGEAAGFLLTSPKDEGVQWLPWGDAHGGGVTMAMRF</sequence>
<dbReference type="CDD" id="cd03394">
    <property type="entry name" value="PAP2_like_5"/>
    <property type="match status" value="1"/>
</dbReference>
<keyword evidence="4" id="KW-1185">Reference proteome</keyword>
<dbReference type="SMART" id="SM00014">
    <property type="entry name" value="acidPPc"/>
    <property type="match status" value="1"/>
</dbReference>
<dbReference type="Pfam" id="PF01569">
    <property type="entry name" value="PAP2"/>
    <property type="match status" value="1"/>
</dbReference>
<organism evidence="3 4">
    <name type="scientific">Sphingomonas brevis</name>
    <dbReference type="NCBI Taxonomy" id="2908206"/>
    <lineage>
        <taxon>Bacteria</taxon>
        <taxon>Pseudomonadati</taxon>
        <taxon>Pseudomonadota</taxon>
        <taxon>Alphaproteobacteria</taxon>
        <taxon>Sphingomonadales</taxon>
        <taxon>Sphingomonadaceae</taxon>
        <taxon>Sphingomonas</taxon>
    </lineage>
</organism>
<evidence type="ECO:0000256" key="1">
    <source>
        <dbReference type="SAM" id="SignalP"/>
    </source>
</evidence>
<name>A0ABT0SBS4_9SPHN</name>
<comment type="caution">
    <text evidence="3">The sequence shown here is derived from an EMBL/GenBank/DDBJ whole genome shotgun (WGS) entry which is preliminary data.</text>
</comment>
<dbReference type="InterPro" id="IPR036938">
    <property type="entry name" value="PAP2/HPO_sf"/>
</dbReference>
<dbReference type="Gene3D" id="1.20.144.10">
    <property type="entry name" value="Phosphatidic acid phosphatase type 2/haloperoxidase"/>
    <property type="match status" value="1"/>
</dbReference>
<evidence type="ECO:0000259" key="2">
    <source>
        <dbReference type="SMART" id="SM00014"/>
    </source>
</evidence>
<dbReference type="PANTHER" id="PTHR14969:SF13">
    <property type="entry name" value="AT30094P"/>
    <property type="match status" value="1"/>
</dbReference>
<dbReference type="RefSeq" id="WP_249916227.1">
    <property type="nucleotide sequence ID" value="NZ_JAMGBB010000001.1"/>
</dbReference>
<proteinExistence type="predicted"/>